<dbReference type="RefSeq" id="WP_108114549.1">
    <property type="nucleotide sequence ID" value="NZ_QBKT01000003.1"/>
</dbReference>
<reference evidence="1 2" key="1">
    <citation type="submission" date="2018-04" db="EMBL/GenBank/DDBJ databases">
        <title>Genomic Encyclopedia of Archaeal and Bacterial Type Strains, Phase II (KMG-II): from individual species to whole genera.</title>
        <authorList>
            <person name="Goeker M."/>
        </authorList>
    </citation>
    <scope>NUCLEOTIDE SEQUENCE [LARGE SCALE GENOMIC DNA]</scope>
    <source>
        <strain evidence="1 2">DSM 25731</strain>
    </source>
</reference>
<protein>
    <submittedName>
        <fullName evidence="1">Uncharacterized protein</fullName>
    </submittedName>
</protein>
<organism evidence="1 2">
    <name type="scientific">Kordia periserrulae</name>
    <dbReference type="NCBI Taxonomy" id="701523"/>
    <lineage>
        <taxon>Bacteria</taxon>
        <taxon>Pseudomonadati</taxon>
        <taxon>Bacteroidota</taxon>
        <taxon>Flavobacteriia</taxon>
        <taxon>Flavobacteriales</taxon>
        <taxon>Flavobacteriaceae</taxon>
        <taxon>Kordia</taxon>
    </lineage>
</organism>
<sequence length="84" mass="9252">MCQISFTIQYADADGDTLQAAEGKYRLATSTGAWTSFVIDINDPKTPDITVLGDYDLEVRIQDTGNLWSDWYASSFKVSSDCAS</sequence>
<dbReference type="AlphaFoldDB" id="A0A2T6C209"/>
<name>A0A2T6C209_9FLAO</name>
<gene>
    <name evidence="1" type="ORF">C8N46_103449</name>
</gene>
<dbReference type="EMBL" id="QBKT01000003">
    <property type="protein sequence ID" value="PTX62349.1"/>
    <property type="molecule type" value="Genomic_DNA"/>
</dbReference>
<proteinExistence type="predicted"/>
<evidence type="ECO:0000313" key="1">
    <source>
        <dbReference type="EMBL" id="PTX62349.1"/>
    </source>
</evidence>
<accession>A0A2T6C209</accession>
<keyword evidence="2" id="KW-1185">Reference proteome</keyword>
<comment type="caution">
    <text evidence="1">The sequence shown here is derived from an EMBL/GenBank/DDBJ whole genome shotgun (WGS) entry which is preliminary data.</text>
</comment>
<evidence type="ECO:0000313" key="2">
    <source>
        <dbReference type="Proteomes" id="UP000244090"/>
    </source>
</evidence>
<dbReference type="Proteomes" id="UP000244090">
    <property type="component" value="Unassembled WGS sequence"/>
</dbReference>
<dbReference type="OrthoDB" id="1453345at2"/>